<evidence type="ECO:0000313" key="1">
    <source>
        <dbReference type="EMBL" id="AMN30955.1"/>
    </source>
</evidence>
<keyword evidence="1" id="KW-0614">Plasmid</keyword>
<gene>
    <name evidence="1" type="ORF">JFP838_pA0039</name>
</gene>
<dbReference type="EMBL" id="CP013615">
    <property type="protein sequence ID" value="AMN30955.1"/>
    <property type="molecule type" value="Genomic_DNA"/>
</dbReference>
<reference evidence="1 2" key="1">
    <citation type="journal article" date="2016" name="PLoS ONE">
        <title>Plasmid Characterization and Chromosome Analysis of Two netF+ Clostridium perfringens Isolates Associated with Foal and Canine Necrotizing Enteritis.</title>
        <authorList>
            <person name="Mehdizadeh Gohari I."/>
            <person name="Kropinski A.M."/>
            <person name="Weese S.J."/>
            <person name="Parreira V.R."/>
            <person name="Whitehead A.E."/>
            <person name="Boerlin P."/>
            <person name="Prescott J.F."/>
        </authorList>
    </citation>
    <scope>NUCLEOTIDE SEQUENCE [LARGE SCALE GENOMIC DNA]</scope>
    <source>
        <strain evidence="1 2">JP838</strain>
        <plasmid evidence="2">Plasmid pJFP838A</plasmid>
    </source>
</reference>
<dbReference type="PATRIC" id="fig|1502.177.peg.3245"/>
<dbReference type="RefSeq" id="WP_061429564.1">
    <property type="nucleotide sequence ID" value="NZ_CATNZX010000001.1"/>
</dbReference>
<accession>A0A140GQZ6</accession>
<geneLocation type="plasmid" evidence="1 2">
    <name>pJFP838A</name>
</geneLocation>
<protein>
    <submittedName>
        <fullName evidence="1">Uncharacterized protein</fullName>
    </submittedName>
</protein>
<dbReference type="Proteomes" id="UP000070260">
    <property type="component" value="Plasmid pJFP838A"/>
</dbReference>
<dbReference type="AlphaFoldDB" id="A0A140GQZ6"/>
<proteinExistence type="predicted"/>
<organism evidence="1 2">
    <name type="scientific">Clostridium perfringens</name>
    <dbReference type="NCBI Taxonomy" id="1502"/>
    <lineage>
        <taxon>Bacteria</taxon>
        <taxon>Bacillati</taxon>
        <taxon>Bacillota</taxon>
        <taxon>Clostridia</taxon>
        <taxon>Eubacteriales</taxon>
        <taxon>Clostridiaceae</taxon>
        <taxon>Clostridium</taxon>
    </lineage>
</organism>
<evidence type="ECO:0000313" key="2">
    <source>
        <dbReference type="Proteomes" id="UP000070260"/>
    </source>
</evidence>
<sequence>MKTEIIKIIIDSRIFIKTINYINGIIYSINVYEIVEDEEIKFFSEDMASISLRNKIQSNKYNVDCSSKEIVDYFNKINEYNNKVKEESKKFFAEKNKNSEIVLFDNFVGINYVLIKDVSEVYSIFEVRIIDNRVVLYSISERYIYSVVMDAFSKLKINENNVDDTMYISVFCDDEKDVFISVMMEGKYVYFIRIIVDKIELTLNSGLSCITKITKDGLVLIEPTDDMFEVISKNIKTVSNKFIKNFN</sequence>
<name>A0A140GQZ6_CLOPF</name>